<proteinExistence type="predicted"/>
<reference evidence="2" key="1">
    <citation type="submission" date="2021-02" db="EMBL/GenBank/DDBJ databases">
        <authorList>
            <person name="Dougan E. K."/>
            <person name="Rhodes N."/>
            <person name="Thang M."/>
            <person name="Chan C."/>
        </authorList>
    </citation>
    <scope>NUCLEOTIDE SEQUENCE</scope>
</reference>
<dbReference type="Proteomes" id="UP000604046">
    <property type="component" value="Unassembled WGS sequence"/>
</dbReference>
<protein>
    <submittedName>
        <fullName evidence="2">Uncharacterized protein</fullName>
    </submittedName>
</protein>
<gene>
    <name evidence="2" type="ORF">SNAT2548_LOCUS22987</name>
</gene>
<dbReference type="EMBL" id="CAJNDS010002304">
    <property type="protein sequence ID" value="CAE7422680.1"/>
    <property type="molecule type" value="Genomic_DNA"/>
</dbReference>
<feature type="chain" id="PRO_5032318359" evidence="1">
    <location>
        <begin position="30"/>
        <end position="359"/>
    </location>
</feature>
<organism evidence="2 3">
    <name type="scientific">Symbiodinium natans</name>
    <dbReference type="NCBI Taxonomy" id="878477"/>
    <lineage>
        <taxon>Eukaryota</taxon>
        <taxon>Sar</taxon>
        <taxon>Alveolata</taxon>
        <taxon>Dinophyceae</taxon>
        <taxon>Suessiales</taxon>
        <taxon>Symbiodiniaceae</taxon>
        <taxon>Symbiodinium</taxon>
    </lineage>
</organism>
<evidence type="ECO:0000313" key="2">
    <source>
        <dbReference type="EMBL" id="CAE7422680.1"/>
    </source>
</evidence>
<keyword evidence="3" id="KW-1185">Reference proteome</keyword>
<comment type="caution">
    <text evidence="2">The sequence shown here is derived from an EMBL/GenBank/DDBJ whole genome shotgun (WGS) entry which is preliminary data.</text>
</comment>
<evidence type="ECO:0000256" key="1">
    <source>
        <dbReference type="SAM" id="SignalP"/>
    </source>
</evidence>
<name>A0A812R6Q7_9DINO</name>
<feature type="signal peptide" evidence="1">
    <location>
        <begin position="1"/>
        <end position="29"/>
    </location>
</feature>
<keyword evidence="1" id="KW-0732">Signal</keyword>
<sequence>MSAGSSCAPGHVWLVLASVACQWCHPAQAGRLEVNRFNVPGAIEGCWETLRFVEAFEEAPVVVALSTMQGPAPAKVRLRAITNHSFQTCITEPMPEDGEHDKMSITFMMASPGVHMLPDGRVFEAGIVETMQRQGASCRPLDFPNKGWEELAFAHSFSEIPAVLTDLQTANNEVSNQPSAPWLVVGVSSLTSSSMRVALDSVKAFDGQVNVPEQIGYIAFDTQASTTQIQVPAKRVCQVGQEILIRSWQGMFLQDQAGVLQVASNRDSSARWNTSLSNSKVIFTSHRSVQLSESSANEPILEAQQATAQEWTIEGADGGQVFLLSQTNRVLMTNGSGTLELHLQWSDFSWLQNFEVGVV</sequence>
<dbReference type="OrthoDB" id="412443at2759"/>
<dbReference type="AlphaFoldDB" id="A0A812R6Q7"/>
<evidence type="ECO:0000313" key="3">
    <source>
        <dbReference type="Proteomes" id="UP000604046"/>
    </source>
</evidence>
<accession>A0A812R6Q7</accession>